<evidence type="ECO:0000313" key="9">
    <source>
        <dbReference type="EMBL" id="TCO43746.1"/>
    </source>
</evidence>
<evidence type="ECO:0000256" key="6">
    <source>
        <dbReference type="ARBA" id="ARBA00022989"/>
    </source>
</evidence>
<feature type="transmembrane region" description="Helical" evidence="8">
    <location>
        <begin position="65"/>
        <end position="84"/>
    </location>
</feature>
<keyword evidence="5 8" id="KW-0812">Transmembrane</keyword>
<comment type="caution">
    <text evidence="9">The sequence shown here is derived from an EMBL/GenBank/DDBJ whole genome shotgun (WGS) entry which is preliminary data.</text>
</comment>
<reference evidence="9 10" key="1">
    <citation type="submission" date="2019-03" db="EMBL/GenBank/DDBJ databases">
        <title>Genomic Encyclopedia of Type Strains, Phase IV (KMG-IV): sequencing the most valuable type-strain genomes for metagenomic binning, comparative biology and taxonomic classification.</title>
        <authorList>
            <person name="Goeker M."/>
        </authorList>
    </citation>
    <scope>NUCLEOTIDE SEQUENCE [LARGE SCALE GENOMIC DNA]</scope>
    <source>
        <strain evidence="9 10">DSM 45934</strain>
    </source>
</reference>
<evidence type="ECO:0000256" key="2">
    <source>
        <dbReference type="ARBA" id="ARBA00009142"/>
    </source>
</evidence>
<dbReference type="GO" id="GO:0005886">
    <property type="term" value="C:plasma membrane"/>
    <property type="evidence" value="ECO:0007669"/>
    <property type="project" value="UniProtKB-SubCell"/>
</dbReference>
<evidence type="ECO:0000256" key="4">
    <source>
        <dbReference type="ARBA" id="ARBA00022475"/>
    </source>
</evidence>
<evidence type="ECO:0000256" key="5">
    <source>
        <dbReference type="ARBA" id="ARBA00022692"/>
    </source>
</evidence>
<comment type="subcellular location">
    <subcellularLocation>
        <location evidence="1 8">Cell membrane</location>
        <topology evidence="1 8">Multi-pass membrane protein</topology>
    </subcellularLocation>
</comment>
<evidence type="ECO:0000256" key="3">
    <source>
        <dbReference type="ARBA" id="ARBA00022448"/>
    </source>
</evidence>
<proteinExistence type="inferred from homology"/>
<dbReference type="EMBL" id="SLWS01000028">
    <property type="protein sequence ID" value="TCO43746.1"/>
    <property type="molecule type" value="Genomic_DNA"/>
</dbReference>
<feature type="transmembrane region" description="Helical" evidence="8">
    <location>
        <begin position="135"/>
        <end position="166"/>
    </location>
</feature>
<keyword evidence="3" id="KW-0813">Transport</keyword>
<dbReference type="InterPro" id="IPR052017">
    <property type="entry name" value="TSUP"/>
</dbReference>
<keyword evidence="4 8" id="KW-1003">Cell membrane</keyword>
<keyword evidence="10" id="KW-1185">Reference proteome</keyword>
<evidence type="ECO:0000256" key="8">
    <source>
        <dbReference type="RuleBase" id="RU363041"/>
    </source>
</evidence>
<gene>
    <name evidence="9" type="ORF">EV192_1289</name>
</gene>
<dbReference type="InterPro" id="IPR002781">
    <property type="entry name" value="TM_pro_TauE-like"/>
</dbReference>
<dbReference type="PANTHER" id="PTHR30269:SF0">
    <property type="entry name" value="MEMBRANE TRANSPORTER PROTEIN YFCA-RELATED"/>
    <property type="match status" value="1"/>
</dbReference>
<sequence>MLALLAVVGLAAGILNYAAAGGSLLPFLVMVMLGMPPLVANATCLAATPLSFVRVIGDIRKTPRMMRIPLVCAVAATAVGVWLVSRVVTEEGFRRAVPYLLVCSVALLLVFRRVAAWIDARTGRSGMSARSTTTVLTLGITVTSAYAGAFGGGVGVLILGVLTVATSWSWDTINTTKNTVCLTTSVVGFIAFAFTGLVRWPLWVALAAGMLLGSYVGRWATQHVPASIQRLVVAVTTTLSAAYLWASP</sequence>
<evidence type="ECO:0000313" key="10">
    <source>
        <dbReference type="Proteomes" id="UP000295680"/>
    </source>
</evidence>
<protein>
    <recommendedName>
        <fullName evidence="8">Probable membrane transporter protein</fullName>
    </recommendedName>
</protein>
<feature type="transmembrane region" description="Helical" evidence="8">
    <location>
        <begin position="186"/>
        <end position="216"/>
    </location>
</feature>
<dbReference type="AlphaFoldDB" id="A0A4R2IHT1"/>
<keyword evidence="7 8" id="KW-0472">Membrane</keyword>
<feature type="transmembrane region" description="Helical" evidence="8">
    <location>
        <begin position="30"/>
        <end position="53"/>
    </location>
</feature>
<keyword evidence="6 8" id="KW-1133">Transmembrane helix</keyword>
<evidence type="ECO:0000256" key="1">
    <source>
        <dbReference type="ARBA" id="ARBA00004651"/>
    </source>
</evidence>
<dbReference type="Pfam" id="PF01925">
    <property type="entry name" value="TauE"/>
    <property type="match status" value="1"/>
</dbReference>
<dbReference type="PANTHER" id="PTHR30269">
    <property type="entry name" value="TRANSMEMBRANE PROTEIN YFCA"/>
    <property type="match status" value="1"/>
</dbReference>
<feature type="transmembrane region" description="Helical" evidence="8">
    <location>
        <begin position="96"/>
        <end position="115"/>
    </location>
</feature>
<evidence type="ECO:0000256" key="7">
    <source>
        <dbReference type="ARBA" id="ARBA00023136"/>
    </source>
</evidence>
<name>A0A4R2IHT1_9PSEU</name>
<comment type="similarity">
    <text evidence="2 8">Belongs to the 4-toluene sulfonate uptake permease (TSUP) (TC 2.A.102) family.</text>
</comment>
<dbReference type="Proteomes" id="UP000295680">
    <property type="component" value="Unassembled WGS sequence"/>
</dbReference>
<accession>A0A4R2IHT1</accession>
<organism evidence="9 10">
    <name type="scientific">Actinocrispum wychmicini</name>
    <dbReference type="NCBI Taxonomy" id="1213861"/>
    <lineage>
        <taxon>Bacteria</taxon>
        <taxon>Bacillati</taxon>
        <taxon>Actinomycetota</taxon>
        <taxon>Actinomycetes</taxon>
        <taxon>Pseudonocardiales</taxon>
        <taxon>Pseudonocardiaceae</taxon>
        <taxon>Actinocrispum</taxon>
    </lineage>
</organism>